<keyword evidence="14" id="KW-1185">Reference proteome</keyword>
<dbReference type="EC" id="2.4.1.18" evidence="10"/>
<evidence type="ECO:0000313" key="13">
    <source>
        <dbReference type="EMBL" id="QEL20034.1"/>
    </source>
</evidence>
<dbReference type="InterPro" id="IPR037439">
    <property type="entry name" value="Branching_enzy"/>
</dbReference>
<evidence type="ECO:0000256" key="11">
    <source>
        <dbReference type="PIRSR" id="PIRSR000463-1"/>
    </source>
</evidence>
<dbReference type="InterPro" id="IPR006047">
    <property type="entry name" value="GH13_cat_dom"/>
</dbReference>
<keyword evidence="9 10" id="KW-0119">Carbohydrate metabolism</keyword>
<dbReference type="PANTHER" id="PTHR43651:SF3">
    <property type="entry name" value="1,4-ALPHA-GLUCAN-BRANCHING ENZYME"/>
    <property type="match status" value="1"/>
</dbReference>
<proteinExistence type="inferred from homology"/>
<dbReference type="GO" id="GO:0043169">
    <property type="term" value="F:cation binding"/>
    <property type="evidence" value="ECO:0007669"/>
    <property type="project" value="InterPro"/>
</dbReference>
<dbReference type="InterPro" id="IPR006048">
    <property type="entry name" value="A-amylase/branching_C"/>
</dbReference>
<evidence type="ECO:0000256" key="6">
    <source>
        <dbReference type="ARBA" id="ARBA00022676"/>
    </source>
</evidence>
<keyword evidence="7 10" id="KW-0808">Transferase</keyword>
<dbReference type="GO" id="GO:0004553">
    <property type="term" value="F:hydrolase activity, hydrolyzing O-glycosyl compounds"/>
    <property type="evidence" value="ECO:0007669"/>
    <property type="project" value="InterPro"/>
</dbReference>
<feature type="domain" description="Glycosyl hydrolase family 13 catalytic" evidence="12">
    <location>
        <begin position="156"/>
        <end position="511"/>
    </location>
</feature>
<dbReference type="Gene3D" id="3.20.20.80">
    <property type="entry name" value="Glycosidases"/>
    <property type="match status" value="1"/>
</dbReference>
<comment type="catalytic activity">
    <reaction evidence="1 10">
        <text>Transfers a segment of a (1-&gt;4)-alpha-D-glucan chain to a primary hydroxy group in a similar glucan chain.</text>
        <dbReference type="EC" id="2.4.1.18"/>
    </reaction>
</comment>
<dbReference type="Pfam" id="PF00128">
    <property type="entry name" value="Alpha-amylase"/>
    <property type="match status" value="1"/>
</dbReference>
<keyword evidence="5 10" id="KW-0321">Glycogen metabolism</keyword>
<dbReference type="OrthoDB" id="226102at2"/>
<evidence type="ECO:0000256" key="2">
    <source>
        <dbReference type="ARBA" id="ARBA00002953"/>
    </source>
</evidence>
<evidence type="ECO:0000256" key="3">
    <source>
        <dbReference type="ARBA" id="ARBA00004964"/>
    </source>
</evidence>
<evidence type="ECO:0000313" key="14">
    <source>
        <dbReference type="Proteomes" id="UP000324974"/>
    </source>
</evidence>
<accession>A0A5C1AS28</accession>
<keyword evidence="6 10" id="KW-0328">Glycosyltransferase</keyword>
<dbReference type="InterPro" id="IPR013780">
    <property type="entry name" value="Glyco_hydro_b"/>
</dbReference>
<feature type="active site" description="Nucleophile" evidence="10 11">
    <location>
        <position position="315"/>
    </location>
</feature>
<dbReference type="PANTHER" id="PTHR43651">
    <property type="entry name" value="1,4-ALPHA-GLUCAN-BRANCHING ENZYME"/>
    <property type="match status" value="1"/>
</dbReference>
<dbReference type="InterPro" id="IPR014756">
    <property type="entry name" value="Ig_E-set"/>
</dbReference>
<dbReference type="PIRSF" id="PIRSF000463">
    <property type="entry name" value="GlgB"/>
    <property type="match status" value="1"/>
</dbReference>
<dbReference type="NCBIfam" id="NF008967">
    <property type="entry name" value="PRK12313.1"/>
    <property type="match status" value="1"/>
</dbReference>
<dbReference type="Gene3D" id="2.60.40.1180">
    <property type="entry name" value="Golgi alpha-mannosidase II"/>
    <property type="match status" value="1"/>
</dbReference>
<evidence type="ECO:0000259" key="12">
    <source>
        <dbReference type="SMART" id="SM00642"/>
    </source>
</evidence>
<evidence type="ECO:0000256" key="9">
    <source>
        <dbReference type="ARBA" id="ARBA00023277"/>
    </source>
</evidence>
<dbReference type="InterPro" id="IPR013783">
    <property type="entry name" value="Ig-like_fold"/>
</dbReference>
<dbReference type="Pfam" id="PF02806">
    <property type="entry name" value="Alpha-amylase_C"/>
    <property type="match status" value="1"/>
</dbReference>
<comment type="subunit">
    <text evidence="10">Monomer.</text>
</comment>
<comment type="pathway">
    <text evidence="3 10">Glycan biosynthesis; glycogen biosynthesis.</text>
</comment>
<dbReference type="InterPro" id="IPR004193">
    <property type="entry name" value="Glyco_hydro_13_N"/>
</dbReference>
<evidence type="ECO:0000256" key="5">
    <source>
        <dbReference type="ARBA" id="ARBA00022600"/>
    </source>
</evidence>
<dbReference type="GO" id="GO:0005829">
    <property type="term" value="C:cytosol"/>
    <property type="evidence" value="ECO:0007669"/>
    <property type="project" value="TreeGrafter"/>
</dbReference>
<gene>
    <name evidence="10" type="primary">glgB</name>
    <name evidence="13" type="ORF">PX52LOC_07120</name>
</gene>
<dbReference type="KEGG" id="lrs:PX52LOC_07120"/>
<dbReference type="InterPro" id="IPR006407">
    <property type="entry name" value="GlgB"/>
</dbReference>
<dbReference type="SUPFAM" id="SSF51445">
    <property type="entry name" value="(Trans)glycosidases"/>
    <property type="match status" value="1"/>
</dbReference>
<dbReference type="SUPFAM" id="SSF51011">
    <property type="entry name" value="Glycosyl hydrolase domain"/>
    <property type="match status" value="1"/>
</dbReference>
<organism evidence="13 14">
    <name type="scientific">Limnoglobus roseus</name>
    <dbReference type="NCBI Taxonomy" id="2598579"/>
    <lineage>
        <taxon>Bacteria</taxon>
        <taxon>Pseudomonadati</taxon>
        <taxon>Planctomycetota</taxon>
        <taxon>Planctomycetia</taxon>
        <taxon>Gemmatales</taxon>
        <taxon>Gemmataceae</taxon>
        <taxon>Limnoglobus</taxon>
    </lineage>
</organism>
<comment type="similarity">
    <text evidence="4 10">Belongs to the glycosyl hydrolase 13 family. GlgB subfamily.</text>
</comment>
<dbReference type="AlphaFoldDB" id="A0A5C1AS28"/>
<evidence type="ECO:0000256" key="8">
    <source>
        <dbReference type="ARBA" id="ARBA00023056"/>
    </source>
</evidence>
<dbReference type="GO" id="GO:0005978">
    <property type="term" value="P:glycogen biosynthetic process"/>
    <property type="evidence" value="ECO:0007669"/>
    <property type="project" value="UniProtKB-UniRule"/>
</dbReference>
<dbReference type="CDD" id="cd11322">
    <property type="entry name" value="AmyAc_Glg_BE"/>
    <property type="match status" value="1"/>
</dbReference>
<comment type="function">
    <text evidence="2 10">Catalyzes the formation of the alpha-1,6-glucosidic linkages in glycogen by scission of a 1,4-alpha-linked oligosaccharide from growing alpha-1,4-glucan chains and the subsequent attachment of the oligosaccharide to the alpha-1,6 position.</text>
</comment>
<evidence type="ECO:0000256" key="10">
    <source>
        <dbReference type="HAMAP-Rule" id="MF_00685"/>
    </source>
</evidence>
<dbReference type="InterPro" id="IPR044143">
    <property type="entry name" value="GlgB_N_E_set_prok"/>
</dbReference>
<feature type="active site" description="Proton donor" evidence="10 11">
    <location>
        <position position="368"/>
    </location>
</feature>
<evidence type="ECO:0000256" key="4">
    <source>
        <dbReference type="ARBA" id="ARBA00009000"/>
    </source>
</evidence>
<dbReference type="Pfam" id="PF02922">
    <property type="entry name" value="CBM_48"/>
    <property type="match status" value="1"/>
</dbReference>
<dbReference type="InterPro" id="IPR017853">
    <property type="entry name" value="GH"/>
</dbReference>
<name>A0A5C1AS28_9BACT</name>
<dbReference type="NCBIfam" id="NF003811">
    <property type="entry name" value="PRK05402.1"/>
    <property type="match status" value="1"/>
</dbReference>
<dbReference type="FunFam" id="3.20.20.80:FF:000003">
    <property type="entry name" value="1,4-alpha-glucan branching enzyme GlgB"/>
    <property type="match status" value="1"/>
</dbReference>
<dbReference type="HAMAP" id="MF_00685">
    <property type="entry name" value="GlgB"/>
    <property type="match status" value="1"/>
</dbReference>
<dbReference type="SUPFAM" id="SSF81296">
    <property type="entry name" value="E set domains"/>
    <property type="match status" value="1"/>
</dbReference>
<dbReference type="FunFam" id="2.60.40.1180:FF:000002">
    <property type="entry name" value="1,4-alpha-glucan branching enzyme GlgB"/>
    <property type="match status" value="1"/>
</dbReference>
<evidence type="ECO:0000256" key="1">
    <source>
        <dbReference type="ARBA" id="ARBA00000826"/>
    </source>
</evidence>
<keyword evidence="8 10" id="KW-0320">Glycogen biosynthesis</keyword>
<protein>
    <recommendedName>
        <fullName evidence="10">1,4-alpha-glucan branching enzyme GlgB</fullName>
        <ecNumber evidence="10">2.4.1.18</ecNumber>
    </recommendedName>
    <alternativeName>
        <fullName evidence="10">1,4-alpha-D-glucan:1,4-alpha-D-glucan 6-glucosyl-transferase</fullName>
    </alternativeName>
    <alternativeName>
        <fullName evidence="10">Alpha-(1-&gt;4)-glucan branching enzyme</fullName>
    </alternativeName>
    <alternativeName>
        <fullName evidence="10">Glycogen branching enzyme</fullName>
        <shortName evidence="10">BE</shortName>
    </alternativeName>
</protein>
<dbReference type="EMBL" id="CP042425">
    <property type="protein sequence ID" value="QEL20034.1"/>
    <property type="molecule type" value="Genomic_DNA"/>
</dbReference>
<dbReference type="NCBIfam" id="TIGR01515">
    <property type="entry name" value="branching_enzym"/>
    <property type="match status" value="1"/>
</dbReference>
<dbReference type="UniPathway" id="UPA00164"/>
<sequence length="635" mass="72724">MTQKPPPSWFGEQDFFLFNEGNYLNGYEKFGAHLVTRGDVKGTQFAVWAPSAKYVSVVGDFNGWDRGKNPLTPQGASGIWAGFVPGAQQGHCYKYHIATPHDGFTVDKADPYGFLCEVPPKSASVVWDLDYKWNDAAYMKTRKAKQTQDAPVSIYEVHLGSWMREDGPPYHSLSYRDLAPHLTEHVKKCGFTHIEFLPVTEHPFFGSWGYQTTGYFAATSRFGTPQDLMYLIDYLHQHDIGVILDWVPSHFATDAHGLAYFDGTHLYEHSDDRQGYHPDWGSYIFNYSRHEVRSFLLSSAMFWLDKYHIDGIRVDAVASMLYLDYSRKAGEWIPNQYGGKENIEAIDFLRRFNQTVYEKYPDVQTYAEESTSWGMVSRPTYVGGLGFGYKWDMGWMHDTLKYFEKEAIHRKYHQNDLTFRMLYAYHENFVLPLSHDEVVHGKGPLWDKMPGDEWQKFANLRALYAYQWGMTGKKLLFMGGEIAQRQEWRHDSSIDWHLLEHDSHKGILQLISDLNHLYRANPAMHELDNQPGGYEWIDALDSGSSVMSFLRKGKTLDRVVVVCNFTPVPRYNYRIGVPCPGYWKEALNSDAATYGGSNVGNNGGVHAEFLPMHGQPYSVNLTLPPLGVVFMHGTA</sequence>
<dbReference type="RefSeq" id="WP_149114364.1">
    <property type="nucleotide sequence ID" value="NZ_CP042425.1"/>
</dbReference>
<dbReference type="SMART" id="SM00642">
    <property type="entry name" value="Aamy"/>
    <property type="match status" value="1"/>
</dbReference>
<dbReference type="Gene3D" id="2.60.40.10">
    <property type="entry name" value="Immunoglobulins"/>
    <property type="match status" value="1"/>
</dbReference>
<dbReference type="GO" id="GO:0003844">
    <property type="term" value="F:1,4-alpha-glucan branching enzyme activity"/>
    <property type="evidence" value="ECO:0007669"/>
    <property type="project" value="UniProtKB-UniRule"/>
</dbReference>
<dbReference type="CDD" id="cd02855">
    <property type="entry name" value="E_set_GBE_prok_N"/>
    <property type="match status" value="1"/>
</dbReference>
<evidence type="ECO:0000256" key="7">
    <source>
        <dbReference type="ARBA" id="ARBA00022679"/>
    </source>
</evidence>
<reference evidence="14" key="1">
    <citation type="submission" date="2019-08" db="EMBL/GenBank/DDBJ databases">
        <title>Limnoglobus roseus gen. nov., sp. nov., a novel freshwater planctomycete with a giant genome from the family Gemmataceae.</title>
        <authorList>
            <person name="Kulichevskaya I.S."/>
            <person name="Naumoff D.G."/>
            <person name="Miroshnikov K."/>
            <person name="Ivanova A."/>
            <person name="Philippov D.A."/>
            <person name="Hakobyan A."/>
            <person name="Rijpstra I.C."/>
            <person name="Sinninghe Damste J.S."/>
            <person name="Liesack W."/>
            <person name="Dedysh S.N."/>
        </authorList>
    </citation>
    <scope>NUCLEOTIDE SEQUENCE [LARGE SCALE GENOMIC DNA]</scope>
    <source>
        <strain evidence="14">PX52</strain>
    </source>
</reference>
<dbReference type="Proteomes" id="UP000324974">
    <property type="component" value="Chromosome"/>
</dbReference>